<dbReference type="GO" id="GO:0020037">
    <property type="term" value="F:heme binding"/>
    <property type="evidence" value="ECO:0007669"/>
    <property type="project" value="InterPro"/>
</dbReference>
<keyword evidence="3 4" id="KW-0408">Iron</keyword>
<evidence type="ECO:0000313" key="8">
    <source>
        <dbReference type="Proteomes" id="UP000634136"/>
    </source>
</evidence>
<dbReference type="PRINTS" id="PR00385">
    <property type="entry name" value="P450"/>
</dbReference>
<dbReference type="Pfam" id="PF00067">
    <property type="entry name" value="p450"/>
    <property type="match status" value="1"/>
</dbReference>
<keyword evidence="4 5" id="KW-0349">Heme</keyword>
<dbReference type="GO" id="GO:0005506">
    <property type="term" value="F:iron ion binding"/>
    <property type="evidence" value="ECO:0007669"/>
    <property type="project" value="InterPro"/>
</dbReference>
<keyword evidence="8" id="KW-1185">Reference proteome</keyword>
<sequence length="525" mass="59895">MDLFRVHTKSSILDTTILGMESLLNNNTTFYLSLFCLIITIFVFNFTTTRRNRANHPPSPPKLPFLGNLHQLGTLPHRTLRHLSHKYGPLMLLHFGHTPTLVVSSAEIAREIVKTHDVVFSDRPQNIAAKIFFYGCKDVGFISYGEEWRQKRKICVRELLSLNRVRSFQFIREEEVSELVTKIRAETEYNNGSPVINLSHMLIGASNNIVSRCVLGHKYDAPHGHSSFGDLARKMMILFVSPSFGDFFPSLWWMDFVTGLIPKLKASFGELDAFFDEVIAQHKTMKHDHQSDRKEKDFVDILLHLQEEAISEFELTQEDIKAILVDMFVGGSDTSSTALEWAMTELVRNASIMKKAQEEVRRVVGNKSKVEETDVKQMKYLNCVVKETLRLHPPGPLIPRKTRSSVKIRGYDIPPKTNVLINVLAIQTDPGVWERAEEFVPERFESSEIDFKGQDFEFIPFGNGRKGCPGMSFGVTLVEYVLANVLYWFDWKLPGSAQDIDMTETYGITANKKEPLQLQPVLVHS</sequence>
<keyword evidence="5" id="KW-0560">Oxidoreductase</keyword>
<keyword evidence="6" id="KW-0812">Transmembrane</keyword>
<evidence type="ECO:0000313" key="7">
    <source>
        <dbReference type="EMBL" id="KAF7838257.1"/>
    </source>
</evidence>
<evidence type="ECO:0000256" key="6">
    <source>
        <dbReference type="SAM" id="Phobius"/>
    </source>
</evidence>
<accession>A0A834X5Q8</accession>
<dbReference type="GO" id="GO:0004497">
    <property type="term" value="F:monooxygenase activity"/>
    <property type="evidence" value="ECO:0007669"/>
    <property type="project" value="UniProtKB-KW"/>
</dbReference>
<dbReference type="PROSITE" id="PS00086">
    <property type="entry name" value="CYTOCHROME_P450"/>
    <property type="match status" value="1"/>
</dbReference>
<protein>
    <submittedName>
        <fullName evidence="7">Cytochrome P450 71A1-like</fullName>
    </submittedName>
</protein>
<dbReference type="InterPro" id="IPR001128">
    <property type="entry name" value="Cyt_P450"/>
</dbReference>
<name>A0A834X5Q8_9FABA</name>
<comment type="cofactor">
    <cofactor evidence="4">
        <name>heme</name>
        <dbReference type="ChEBI" id="CHEBI:30413"/>
    </cofactor>
</comment>
<dbReference type="PANTHER" id="PTHR47955">
    <property type="entry name" value="CYTOCHROME P450 FAMILY 71 PROTEIN"/>
    <property type="match status" value="1"/>
</dbReference>
<dbReference type="PANTHER" id="PTHR47955:SF15">
    <property type="entry name" value="CYTOCHROME P450 71A2-LIKE"/>
    <property type="match status" value="1"/>
</dbReference>
<keyword evidence="6" id="KW-1133">Transmembrane helix</keyword>
<dbReference type="EMBL" id="JAAIUW010000003">
    <property type="protein sequence ID" value="KAF7838257.1"/>
    <property type="molecule type" value="Genomic_DNA"/>
</dbReference>
<dbReference type="InterPro" id="IPR002401">
    <property type="entry name" value="Cyt_P450_E_grp-I"/>
</dbReference>
<dbReference type="CDD" id="cd11072">
    <property type="entry name" value="CYP71-like"/>
    <property type="match status" value="1"/>
</dbReference>
<gene>
    <name evidence="7" type="ORF">G2W53_006739</name>
</gene>
<evidence type="ECO:0000256" key="2">
    <source>
        <dbReference type="ARBA" id="ARBA00022723"/>
    </source>
</evidence>
<feature type="transmembrane region" description="Helical" evidence="6">
    <location>
        <begin position="28"/>
        <end position="46"/>
    </location>
</feature>
<dbReference type="AlphaFoldDB" id="A0A834X5Q8"/>
<feature type="binding site" description="axial binding residue" evidence="4">
    <location>
        <position position="468"/>
    </location>
    <ligand>
        <name>heme</name>
        <dbReference type="ChEBI" id="CHEBI:30413"/>
    </ligand>
    <ligandPart>
        <name>Fe</name>
        <dbReference type="ChEBI" id="CHEBI:18248"/>
    </ligandPart>
</feature>
<dbReference type="Proteomes" id="UP000634136">
    <property type="component" value="Unassembled WGS sequence"/>
</dbReference>
<dbReference type="FunFam" id="1.10.630.10:FF:000011">
    <property type="entry name" value="Cytochrome P450 83B1"/>
    <property type="match status" value="1"/>
</dbReference>
<keyword evidence="6" id="KW-0472">Membrane</keyword>
<evidence type="ECO:0000256" key="5">
    <source>
        <dbReference type="RuleBase" id="RU000461"/>
    </source>
</evidence>
<keyword evidence="5" id="KW-0503">Monooxygenase</keyword>
<dbReference type="Gene3D" id="1.10.630.10">
    <property type="entry name" value="Cytochrome P450"/>
    <property type="match status" value="1"/>
</dbReference>
<reference evidence="7" key="1">
    <citation type="submission" date="2020-09" db="EMBL/GenBank/DDBJ databases">
        <title>Genome-Enabled Discovery of Anthraquinone Biosynthesis in Senna tora.</title>
        <authorList>
            <person name="Kang S.-H."/>
            <person name="Pandey R.P."/>
            <person name="Lee C.-M."/>
            <person name="Sim J.-S."/>
            <person name="Jeong J.-T."/>
            <person name="Choi B.-S."/>
            <person name="Jung M."/>
            <person name="Ginzburg D."/>
            <person name="Zhao K."/>
            <person name="Won S.Y."/>
            <person name="Oh T.-J."/>
            <person name="Yu Y."/>
            <person name="Kim N.-H."/>
            <person name="Lee O.R."/>
            <person name="Lee T.-H."/>
            <person name="Bashyal P."/>
            <person name="Kim T.-S."/>
            <person name="Lee W.-H."/>
            <person name="Kawkins C."/>
            <person name="Kim C.-K."/>
            <person name="Kim J.S."/>
            <person name="Ahn B.O."/>
            <person name="Rhee S.Y."/>
            <person name="Sohng J.K."/>
        </authorList>
    </citation>
    <scope>NUCLEOTIDE SEQUENCE</scope>
    <source>
        <tissue evidence="7">Leaf</tissue>
    </source>
</reference>
<evidence type="ECO:0000256" key="1">
    <source>
        <dbReference type="ARBA" id="ARBA00010617"/>
    </source>
</evidence>
<evidence type="ECO:0000256" key="4">
    <source>
        <dbReference type="PIRSR" id="PIRSR602401-1"/>
    </source>
</evidence>
<dbReference type="InterPro" id="IPR036396">
    <property type="entry name" value="Cyt_P450_sf"/>
</dbReference>
<dbReference type="PRINTS" id="PR00463">
    <property type="entry name" value="EP450I"/>
</dbReference>
<dbReference type="SUPFAM" id="SSF48264">
    <property type="entry name" value="Cytochrome P450"/>
    <property type="match status" value="1"/>
</dbReference>
<comment type="similarity">
    <text evidence="1 5">Belongs to the cytochrome P450 family.</text>
</comment>
<dbReference type="OrthoDB" id="1470350at2759"/>
<evidence type="ECO:0000256" key="3">
    <source>
        <dbReference type="ARBA" id="ARBA00023004"/>
    </source>
</evidence>
<dbReference type="InterPro" id="IPR017972">
    <property type="entry name" value="Cyt_P450_CS"/>
</dbReference>
<organism evidence="7 8">
    <name type="scientific">Senna tora</name>
    <dbReference type="NCBI Taxonomy" id="362788"/>
    <lineage>
        <taxon>Eukaryota</taxon>
        <taxon>Viridiplantae</taxon>
        <taxon>Streptophyta</taxon>
        <taxon>Embryophyta</taxon>
        <taxon>Tracheophyta</taxon>
        <taxon>Spermatophyta</taxon>
        <taxon>Magnoliopsida</taxon>
        <taxon>eudicotyledons</taxon>
        <taxon>Gunneridae</taxon>
        <taxon>Pentapetalae</taxon>
        <taxon>rosids</taxon>
        <taxon>fabids</taxon>
        <taxon>Fabales</taxon>
        <taxon>Fabaceae</taxon>
        <taxon>Caesalpinioideae</taxon>
        <taxon>Cassia clade</taxon>
        <taxon>Senna</taxon>
    </lineage>
</organism>
<dbReference type="GO" id="GO:0016705">
    <property type="term" value="F:oxidoreductase activity, acting on paired donors, with incorporation or reduction of molecular oxygen"/>
    <property type="evidence" value="ECO:0007669"/>
    <property type="project" value="InterPro"/>
</dbReference>
<comment type="caution">
    <text evidence="7">The sequence shown here is derived from an EMBL/GenBank/DDBJ whole genome shotgun (WGS) entry which is preliminary data.</text>
</comment>
<proteinExistence type="inferred from homology"/>
<keyword evidence="2 4" id="KW-0479">Metal-binding</keyword>